<dbReference type="AlphaFoldDB" id="A0A0S8G5P7"/>
<feature type="transmembrane region" description="Helical" evidence="1">
    <location>
        <begin position="168"/>
        <end position="186"/>
    </location>
</feature>
<feature type="non-terminal residue" evidence="2">
    <location>
        <position position="1"/>
    </location>
</feature>
<feature type="transmembrane region" description="Helical" evidence="1">
    <location>
        <begin position="105"/>
        <end position="125"/>
    </location>
</feature>
<feature type="transmembrane region" description="Helical" evidence="1">
    <location>
        <begin position="132"/>
        <end position="156"/>
    </location>
</feature>
<keyword evidence="1" id="KW-0472">Membrane</keyword>
<proteinExistence type="predicted"/>
<organism evidence="2 3">
    <name type="scientific">candidate division WOR_3 bacterium SM23_60</name>
    <dbReference type="NCBI Taxonomy" id="1703780"/>
    <lineage>
        <taxon>Bacteria</taxon>
        <taxon>Bacteria division WOR-3</taxon>
    </lineage>
</organism>
<feature type="transmembrane region" description="Helical" evidence="1">
    <location>
        <begin position="25"/>
        <end position="45"/>
    </location>
</feature>
<keyword evidence="1" id="KW-0812">Transmembrane</keyword>
<dbReference type="Proteomes" id="UP000051096">
    <property type="component" value="Unassembled WGS sequence"/>
</dbReference>
<accession>A0A0S8G5P7</accession>
<protein>
    <submittedName>
        <fullName evidence="2">Uncharacterized protein</fullName>
    </submittedName>
</protein>
<keyword evidence="1" id="KW-1133">Transmembrane helix</keyword>
<feature type="transmembrane region" description="Helical" evidence="1">
    <location>
        <begin position="66"/>
        <end position="85"/>
    </location>
</feature>
<evidence type="ECO:0000313" key="3">
    <source>
        <dbReference type="Proteomes" id="UP000051096"/>
    </source>
</evidence>
<reference evidence="2 3" key="1">
    <citation type="journal article" date="2015" name="Microbiome">
        <title>Genomic resolution of linkages in carbon, nitrogen, and sulfur cycling among widespread estuary sediment bacteria.</title>
        <authorList>
            <person name="Baker B.J."/>
            <person name="Lazar C.S."/>
            <person name="Teske A.P."/>
            <person name="Dick G.J."/>
        </authorList>
    </citation>
    <scope>NUCLEOTIDE SEQUENCE [LARGE SCALE GENOMIC DNA]</scope>
    <source>
        <strain evidence="2">SM23_60</strain>
    </source>
</reference>
<sequence>IWLGCLLYNIYSYMLYCVMARYNDFFLLYVAIFALSLYLFVFALIRIEPFKHPLSLLSRGAAKTVAIYHMFVGTLFVLLWLSQIITGLFTESIPESVVLSGTPIVYVMDLGWFLPALILTGILTLRRHALGVLLLGIVMVKLFTLGLAVIGMLWFMQRAGIPEQGVTGIVFLTLPIASLVMMYLYFKNVTPKEYYSG</sequence>
<name>A0A0S8G5P7_UNCW3</name>
<dbReference type="EMBL" id="LJUO01000174">
    <property type="protein sequence ID" value="KPK68335.1"/>
    <property type="molecule type" value="Genomic_DNA"/>
</dbReference>
<evidence type="ECO:0000256" key="1">
    <source>
        <dbReference type="SAM" id="Phobius"/>
    </source>
</evidence>
<evidence type="ECO:0000313" key="2">
    <source>
        <dbReference type="EMBL" id="KPK68335.1"/>
    </source>
</evidence>
<gene>
    <name evidence="2" type="ORF">AMJ87_12080</name>
</gene>
<comment type="caution">
    <text evidence="2">The sequence shown here is derived from an EMBL/GenBank/DDBJ whole genome shotgun (WGS) entry which is preliminary data.</text>
</comment>